<evidence type="ECO:0000256" key="5">
    <source>
        <dbReference type="ARBA" id="ARBA00022833"/>
    </source>
</evidence>
<keyword evidence="7" id="KW-0804">Transcription</keyword>
<dbReference type="OrthoDB" id="6077919at2759"/>
<protein>
    <recommendedName>
        <fullName evidence="11">C2H2-type domain-containing protein</fullName>
    </recommendedName>
</protein>
<dbReference type="PROSITE" id="PS50157">
    <property type="entry name" value="ZINC_FINGER_C2H2_2"/>
    <property type="match status" value="2"/>
</dbReference>
<feature type="region of interest" description="Disordered" evidence="10">
    <location>
        <begin position="1"/>
        <end position="169"/>
    </location>
</feature>
<dbReference type="GO" id="GO:0005634">
    <property type="term" value="C:nucleus"/>
    <property type="evidence" value="ECO:0007669"/>
    <property type="project" value="UniProtKB-SubCell"/>
</dbReference>
<dbReference type="FunFam" id="3.30.160.60:FF:000176">
    <property type="entry name" value="zinc finger protein 70"/>
    <property type="match status" value="1"/>
</dbReference>
<comment type="subcellular location">
    <subcellularLocation>
        <location evidence="1">Nucleus</location>
    </subcellularLocation>
</comment>
<keyword evidence="3" id="KW-0677">Repeat</keyword>
<dbReference type="InterPro" id="IPR013087">
    <property type="entry name" value="Znf_C2H2_type"/>
</dbReference>
<feature type="domain" description="C2H2-type" evidence="11">
    <location>
        <begin position="288"/>
        <end position="315"/>
    </location>
</feature>
<dbReference type="SMART" id="SM00355">
    <property type="entry name" value="ZnF_C2H2"/>
    <property type="match status" value="2"/>
</dbReference>
<dbReference type="EMBL" id="ML991778">
    <property type="protein sequence ID" value="KAF2237801.1"/>
    <property type="molecule type" value="Genomic_DNA"/>
</dbReference>
<dbReference type="PANTHER" id="PTHR16515">
    <property type="entry name" value="PR DOMAIN ZINC FINGER PROTEIN"/>
    <property type="match status" value="1"/>
</dbReference>
<reference evidence="12" key="1">
    <citation type="journal article" date="2020" name="Stud. Mycol.">
        <title>101 Dothideomycetes genomes: a test case for predicting lifestyles and emergence of pathogens.</title>
        <authorList>
            <person name="Haridas S."/>
            <person name="Albert R."/>
            <person name="Binder M."/>
            <person name="Bloem J."/>
            <person name="Labutti K."/>
            <person name="Salamov A."/>
            <person name="Andreopoulos B."/>
            <person name="Baker S."/>
            <person name="Barry K."/>
            <person name="Bills G."/>
            <person name="Bluhm B."/>
            <person name="Cannon C."/>
            <person name="Castanera R."/>
            <person name="Culley D."/>
            <person name="Daum C."/>
            <person name="Ezra D."/>
            <person name="Gonzalez J."/>
            <person name="Henrissat B."/>
            <person name="Kuo A."/>
            <person name="Liang C."/>
            <person name="Lipzen A."/>
            <person name="Lutzoni F."/>
            <person name="Magnuson J."/>
            <person name="Mondo S."/>
            <person name="Nolan M."/>
            <person name="Ohm R."/>
            <person name="Pangilinan J."/>
            <person name="Park H.-J."/>
            <person name="Ramirez L."/>
            <person name="Alfaro M."/>
            <person name="Sun H."/>
            <person name="Tritt A."/>
            <person name="Yoshinaga Y."/>
            <person name="Zwiers L.-H."/>
            <person name="Turgeon B."/>
            <person name="Goodwin S."/>
            <person name="Spatafora J."/>
            <person name="Crous P."/>
            <person name="Grigoriev I."/>
        </authorList>
    </citation>
    <scope>NUCLEOTIDE SEQUENCE</scope>
    <source>
        <strain evidence="12">Tuck. ex Michener</strain>
    </source>
</reference>
<keyword evidence="2" id="KW-0479">Metal-binding</keyword>
<evidence type="ECO:0000256" key="6">
    <source>
        <dbReference type="ARBA" id="ARBA00023015"/>
    </source>
</evidence>
<evidence type="ECO:0000256" key="2">
    <source>
        <dbReference type="ARBA" id="ARBA00022723"/>
    </source>
</evidence>
<organism evidence="12 13">
    <name type="scientific">Viridothelium virens</name>
    <name type="common">Speckled blister lichen</name>
    <name type="synonym">Trypethelium virens</name>
    <dbReference type="NCBI Taxonomy" id="1048519"/>
    <lineage>
        <taxon>Eukaryota</taxon>
        <taxon>Fungi</taxon>
        <taxon>Dikarya</taxon>
        <taxon>Ascomycota</taxon>
        <taxon>Pezizomycotina</taxon>
        <taxon>Dothideomycetes</taxon>
        <taxon>Dothideomycetes incertae sedis</taxon>
        <taxon>Trypetheliales</taxon>
        <taxon>Trypetheliaceae</taxon>
        <taxon>Viridothelium</taxon>
    </lineage>
</organism>
<evidence type="ECO:0000313" key="12">
    <source>
        <dbReference type="EMBL" id="KAF2237801.1"/>
    </source>
</evidence>
<dbReference type="InterPro" id="IPR050331">
    <property type="entry name" value="Zinc_finger"/>
</dbReference>
<dbReference type="InterPro" id="IPR036236">
    <property type="entry name" value="Znf_C2H2_sf"/>
</dbReference>
<feature type="compositionally biased region" description="Low complexity" evidence="10">
    <location>
        <begin position="92"/>
        <end position="102"/>
    </location>
</feature>
<feature type="region of interest" description="Disordered" evidence="10">
    <location>
        <begin position="182"/>
        <end position="221"/>
    </location>
</feature>
<feature type="domain" description="C2H2-type" evidence="11">
    <location>
        <begin position="316"/>
        <end position="346"/>
    </location>
</feature>
<proteinExistence type="predicted"/>
<dbReference type="AlphaFoldDB" id="A0A6A6HIL9"/>
<evidence type="ECO:0000256" key="8">
    <source>
        <dbReference type="ARBA" id="ARBA00023242"/>
    </source>
</evidence>
<dbReference type="Pfam" id="PF00096">
    <property type="entry name" value="zf-C2H2"/>
    <property type="match status" value="2"/>
</dbReference>
<dbReference type="GO" id="GO:0008270">
    <property type="term" value="F:zinc ion binding"/>
    <property type="evidence" value="ECO:0007669"/>
    <property type="project" value="UniProtKB-KW"/>
</dbReference>
<gene>
    <name evidence="12" type="ORF">EV356DRAFT_529721</name>
</gene>
<feature type="compositionally biased region" description="Low complexity" evidence="10">
    <location>
        <begin position="154"/>
        <end position="169"/>
    </location>
</feature>
<evidence type="ECO:0000259" key="11">
    <source>
        <dbReference type="PROSITE" id="PS50157"/>
    </source>
</evidence>
<feature type="compositionally biased region" description="Polar residues" evidence="10">
    <location>
        <begin position="199"/>
        <end position="221"/>
    </location>
</feature>
<accession>A0A6A6HIL9</accession>
<dbReference type="Proteomes" id="UP000800092">
    <property type="component" value="Unassembled WGS sequence"/>
</dbReference>
<keyword evidence="4 9" id="KW-0863">Zinc-finger</keyword>
<evidence type="ECO:0000256" key="9">
    <source>
        <dbReference type="PROSITE-ProRule" id="PRU00042"/>
    </source>
</evidence>
<dbReference type="FunFam" id="3.30.160.60:FF:000060">
    <property type="entry name" value="zinc finger protein 436"/>
    <property type="match status" value="1"/>
</dbReference>
<dbReference type="PROSITE" id="PS00028">
    <property type="entry name" value="ZINC_FINGER_C2H2_1"/>
    <property type="match status" value="2"/>
</dbReference>
<keyword evidence="8" id="KW-0539">Nucleus</keyword>
<dbReference type="Gene3D" id="3.30.160.60">
    <property type="entry name" value="Classic Zinc Finger"/>
    <property type="match status" value="2"/>
</dbReference>
<feature type="compositionally biased region" description="Low complexity" evidence="10">
    <location>
        <begin position="51"/>
        <end position="61"/>
    </location>
</feature>
<keyword evidence="13" id="KW-1185">Reference proteome</keyword>
<evidence type="ECO:0000256" key="7">
    <source>
        <dbReference type="ARBA" id="ARBA00023163"/>
    </source>
</evidence>
<name>A0A6A6HIL9_VIRVR</name>
<keyword evidence="5" id="KW-0862">Zinc</keyword>
<dbReference type="PANTHER" id="PTHR16515:SF49">
    <property type="entry name" value="GASTRULA ZINC FINGER PROTEIN XLCGF49.1-LIKE-RELATED"/>
    <property type="match status" value="1"/>
</dbReference>
<evidence type="ECO:0000313" key="13">
    <source>
        <dbReference type="Proteomes" id="UP000800092"/>
    </source>
</evidence>
<evidence type="ECO:0000256" key="4">
    <source>
        <dbReference type="ARBA" id="ARBA00022771"/>
    </source>
</evidence>
<evidence type="ECO:0000256" key="1">
    <source>
        <dbReference type="ARBA" id="ARBA00004123"/>
    </source>
</evidence>
<sequence>MNPPTLTHHRSVEDQYPTPHHHYHAQSRPQQPQAEVATALHPNPYSKPHPAHYAYSSAAQSPPSPPEDEVNKPSLPSISSLLTMADTDRPSQDSASQTQSQQGYTGANKSRRESAESQPEQAAQTYGLAIASNPRVALPPTPPMRPDSTVDGNQSPSTLSSQSNFSSQPYQLGQTLNNLEPHQQRQAATAVQLPKRPSIPSQASMSPYANSPYGSSPGALSSGSYYSPEHPIYGAPPIYGQRPLPSNFPPAQPVQVNGPLGGAGNPWQHHHYISASSQATFPQSQDRYICQTCNKAFSRPSSLRIHSHSHTGEKPFKCPHAGCGKAFSVRSNMKRHERGCHSGNPSAVSAQ</sequence>
<evidence type="ECO:0000256" key="3">
    <source>
        <dbReference type="ARBA" id="ARBA00022737"/>
    </source>
</evidence>
<evidence type="ECO:0000256" key="10">
    <source>
        <dbReference type="SAM" id="MobiDB-lite"/>
    </source>
</evidence>
<keyword evidence="6" id="KW-0805">Transcription regulation</keyword>
<dbReference type="SUPFAM" id="SSF57667">
    <property type="entry name" value="beta-beta-alpha zinc fingers"/>
    <property type="match status" value="1"/>
</dbReference>
<dbReference type="GO" id="GO:0010468">
    <property type="term" value="P:regulation of gene expression"/>
    <property type="evidence" value="ECO:0007669"/>
    <property type="project" value="TreeGrafter"/>
</dbReference>